<feature type="domain" description="EF-hand" evidence="2">
    <location>
        <begin position="16"/>
        <end position="46"/>
    </location>
</feature>
<keyword evidence="4" id="KW-1185">Reference proteome</keyword>
<dbReference type="CDD" id="cd00051">
    <property type="entry name" value="EFh"/>
    <property type="match status" value="1"/>
</dbReference>
<dbReference type="InterPro" id="IPR011992">
    <property type="entry name" value="EF-hand-dom_pair"/>
</dbReference>
<name>A0AAN8JQL6_PATCE</name>
<dbReference type="GO" id="GO:0005509">
    <property type="term" value="F:calcium ion binding"/>
    <property type="evidence" value="ECO:0007669"/>
    <property type="project" value="InterPro"/>
</dbReference>
<dbReference type="AlphaFoldDB" id="A0AAN8JQL6"/>
<dbReference type="Proteomes" id="UP001347796">
    <property type="component" value="Unassembled WGS sequence"/>
</dbReference>
<feature type="domain" description="EF-hand" evidence="2">
    <location>
        <begin position="50"/>
        <end position="85"/>
    </location>
</feature>
<keyword evidence="1" id="KW-0106">Calcium</keyword>
<dbReference type="PROSITE" id="PS50222">
    <property type="entry name" value="EF_HAND_2"/>
    <property type="match status" value="2"/>
</dbReference>
<evidence type="ECO:0000313" key="4">
    <source>
        <dbReference type="Proteomes" id="UP001347796"/>
    </source>
</evidence>
<gene>
    <name evidence="3" type="ORF">SNE40_010512</name>
</gene>
<reference evidence="3 4" key="1">
    <citation type="submission" date="2024-01" db="EMBL/GenBank/DDBJ databases">
        <title>The genome of the rayed Mediterranean limpet Patella caerulea (Linnaeus, 1758).</title>
        <authorList>
            <person name="Anh-Thu Weber A."/>
            <person name="Halstead-Nussloch G."/>
        </authorList>
    </citation>
    <scope>NUCLEOTIDE SEQUENCE [LARGE SCALE GENOMIC DNA]</scope>
    <source>
        <strain evidence="3">AATW-2023a</strain>
        <tissue evidence="3">Whole specimen</tissue>
    </source>
</reference>
<dbReference type="SUPFAM" id="SSF47473">
    <property type="entry name" value="EF-hand"/>
    <property type="match status" value="1"/>
</dbReference>
<evidence type="ECO:0000313" key="3">
    <source>
        <dbReference type="EMBL" id="KAK6182942.1"/>
    </source>
</evidence>
<evidence type="ECO:0000259" key="2">
    <source>
        <dbReference type="PROSITE" id="PS50222"/>
    </source>
</evidence>
<dbReference type="EMBL" id="JAZGQO010000007">
    <property type="protein sequence ID" value="KAK6182942.1"/>
    <property type="molecule type" value="Genomic_DNA"/>
</dbReference>
<sequence>MALGPKFLARMDDYNFTRFFNEADVNNDGCLTIDEFANVVTSPAKMKLKISRMEIAEVFIDMDTDNDWKITLDEFLFGIDKLRKMEYLQKKVTDIKQDDSIFISQLAIGDSPDSPFTQEDVNHALKDLNISKKNKIPPSVVLSTLLKAVKNLKMK</sequence>
<dbReference type="InterPro" id="IPR002048">
    <property type="entry name" value="EF_hand_dom"/>
</dbReference>
<protein>
    <recommendedName>
        <fullName evidence="2">EF-hand domain-containing protein</fullName>
    </recommendedName>
</protein>
<dbReference type="SMART" id="SM00054">
    <property type="entry name" value="EFh"/>
    <property type="match status" value="2"/>
</dbReference>
<dbReference type="Gene3D" id="1.10.238.10">
    <property type="entry name" value="EF-hand"/>
    <property type="match status" value="1"/>
</dbReference>
<dbReference type="InterPro" id="IPR018247">
    <property type="entry name" value="EF_Hand_1_Ca_BS"/>
</dbReference>
<dbReference type="Pfam" id="PF13499">
    <property type="entry name" value="EF-hand_7"/>
    <property type="match status" value="1"/>
</dbReference>
<evidence type="ECO:0000256" key="1">
    <source>
        <dbReference type="ARBA" id="ARBA00022837"/>
    </source>
</evidence>
<organism evidence="3 4">
    <name type="scientific">Patella caerulea</name>
    <name type="common">Rayed Mediterranean limpet</name>
    <dbReference type="NCBI Taxonomy" id="87958"/>
    <lineage>
        <taxon>Eukaryota</taxon>
        <taxon>Metazoa</taxon>
        <taxon>Spiralia</taxon>
        <taxon>Lophotrochozoa</taxon>
        <taxon>Mollusca</taxon>
        <taxon>Gastropoda</taxon>
        <taxon>Patellogastropoda</taxon>
        <taxon>Patelloidea</taxon>
        <taxon>Patellidae</taxon>
        <taxon>Patella</taxon>
    </lineage>
</organism>
<comment type="caution">
    <text evidence="3">The sequence shown here is derived from an EMBL/GenBank/DDBJ whole genome shotgun (WGS) entry which is preliminary data.</text>
</comment>
<dbReference type="PROSITE" id="PS00018">
    <property type="entry name" value="EF_HAND_1"/>
    <property type="match status" value="1"/>
</dbReference>
<proteinExistence type="predicted"/>
<accession>A0AAN8JQL6</accession>